<organism evidence="2">
    <name type="scientific">freshwater metagenome</name>
    <dbReference type="NCBI Taxonomy" id="449393"/>
    <lineage>
        <taxon>unclassified sequences</taxon>
        <taxon>metagenomes</taxon>
        <taxon>ecological metagenomes</taxon>
    </lineage>
</organism>
<keyword evidence="1" id="KW-0812">Transmembrane</keyword>
<evidence type="ECO:0000256" key="1">
    <source>
        <dbReference type="SAM" id="Phobius"/>
    </source>
</evidence>
<reference evidence="2" key="1">
    <citation type="submission" date="2020-05" db="EMBL/GenBank/DDBJ databases">
        <authorList>
            <person name="Chiriac C."/>
            <person name="Salcher M."/>
            <person name="Ghai R."/>
            <person name="Kavagutti S V."/>
        </authorList>
    </citation>
    <scope>NUCLEOTIDE SEQUENCE</scope>
</reference>
<dbReference type="EMBL" id="CAFBNE010000005">
    <property type="protein sequence ID" value="CAB4931658.1"/>
    <property type="molecule type" value="Genomic_DNA"/>
</dbReference>
<keyword evidence="1" id="KW-0472">Membrane</keyword>
<feature type="transmembrane region" description="Helical" evidence="1">
    <location>
        <begin position="21"/>
        <end position="41"/>
    </location>
</feature>
<protein>
    <submittedName>
        <fullName evidence="2">Unannotated protein</fullName>
    </submittedName>
</protein>
<accession>A0A6J7IKC6</accession>
<gene>
    <name evidence="2" type="ORF">UFOPK3772_00296</name>
</gene>
<evidence type="ECO:0000313" key="2">
    <source>
        <dbReference type="EMBL" id="CAB4931658.1"/>
    </source>
</evidence>
<name>A0A6J7IKC6_9ZZZZ</name>
<proteinExistence type="predicted"/>
<keyword evidence="1" id="KW-1133">Transmembrane helix</keyword>
<sequence>MFSMFLLWAVVYVGIFLRKRWVIPVTLLTLVWTLVLLKLHMTNPIPLNF</sequence>
<dbReference type="AlphaFoldDB" id="A0A6J7IKC6"/>